<dbReference type="InterPro" id="IPR014284">
    <property type="entry name" value="RNA_pol_sigma-70_dom"/>
</dbReference>
<reference evidence="9" key="1">
    <citation type="journal article" date="2019" name="Int. J. Syst. Evol. Microbiol.">
        <title>The Global Catalogue of Microorganisms (GCM) 10K type strain sequencing project: providing services to taxonomists for standard genome sequencing and annotation.</title>
        <authorList>
            <consortium name="The Broad Institute Genomics Platform"/>
            <consortium name="The Broad Institute Genome Sequencing Center for Infectious Disease"/>
            <person name="Wu L."/>
            <person name="Ma J."/>
        </authorList>
    </citation>
    <scope>NUCLEOTIDE SEQUENCE [LARGE SCALE GENOMIC DNA]</scope>
    <source>
        <strain evidence="9">JCM 17906</strain>
    </source>
</reference>
<evidence type="ECO:0000256" key="3">
    <source>
        <dbReference type="ARBA" id="ARBA00023082"/>
    </source>
</evidence>
<accession>A0ABP8RLF1</accession>
<dbReference type="Pfam" id="PF08281">
    <property type="entry name" value="Sigma70_r4_2"/>
    <property type="match status" value="1"/>
</dbReference>
<name>A0ABP8RLF1_9PSEU</name>
<dbReference type="Gene3D" id="1.10.10.10">
    <property type="entry name" value="Winged helix-like DNA-binding domain superfamily/Winged helix DNA-binding domain"/>
    <property type="match status" value="1"/>
</dbReference>
<protein>
    <submittedName>
        <fullName evidence="8">RNA polymerase sigma factor SigM</fullName>
    </submittedName>
</protein>
<evidence type="ECO:0000313" key="9">
    <source>
        <dbReference type="Proteomes" id="UP001501598"/>
    </source>
</evidence>
<evidence type="ECO:0000256" key="4">
    <source>
        <dbReference type="ARBA" id="ARBA00023125"/>
    </source>
</evidence>
<dbReference type="Gene3D" id="1.10.1740.10">
    <property type="match status" value="1"/>
</dbReference>
<keyword evidence="3" id="KW-0731">Sigma factor</keyword>
<comment type="caution">
    <text evidence="8">The sequence shown here is derived from an EMBL/GenBank/DDBJ whole genome shotgun (WGS) entry which is preliminary data.</text>
</comment>
<dbReference type="PANTHER" id="PTHR43133">
    <property type="entry name" value="RNA POLYMERASE ECF-TYPE SIGMA FACTO"/>
    <property type="match status" value="1"/>
</dbReference>
<evidence type="ECO:0000313" key="8">
    <source>
        <dbReference type="EMBL" id="GAA4541880.1"/>
    </source>
</evidence>
<dbReference type="NCBIfam" id="NF007225">
    <property type="entry name" value="PRK09643.1"/>
    <property type="match status" value="1"/>
</dbReference>
<dbReference type="InterPro" id="IPR013324">
    <property type="entry name" value="RNA_pol_sigma_r3/r4-like"/>
</dbReference>
<feature type="domain" description="RNA polymerase sigma factor 70 region 4 type 2" evidence="7">
    <location>
        <begin position="121"/>
        <end position="173"/>
    </location>
</feature>
<dbReference type="InterPro" id="IPR013249">
    <property type="entry name" value="RNA_pol_sigma70_r4_t2"/>
</dbReference>
<dbReference type="PANTHER" id="PTHR43133:SF50">
    <property type="entry name" value="ECF RNA POLYMERASE SIGMA FACTOR SIGM"/>
    <property type="match status" value="1"/>
</dbReference>
<dbReference type="InterPro" id="IPR036388">
    <property type="entry name" value="WH-like_DNA-bd_sf"/>
</dbReference>
<keyword evidence="4" id="KW-0238">DNA-binding</keyword>
<evidence type="ECO:0000256" key="5">
    <source>
        <dbReference type="ARBA" id="ARBA00023163"/>
    </source>
</evidence>
<dbReference type="SUPFAM" id="SSF88946">
    <property type="entry name" value="Sigma2 domain of RNA polymerase sigma factors"/>
    <property type="match status" value="1"/>
</dbReference>
<evidence type="ECO:0000256" key="2">
    <source>
        <dbReference type="ARBA" id="ARBA00023015"/>
    </source>
</evidence>
<dbReference type="InterPro" id="IPR039425">
    <property type="entry name" value="RNA_pol_sigma-70-like"/>
</dbReference>
<dbReference type="RefSeq" id="WP_345414361.1">
    <property type="nucleotide sequence ID" value="NZ_BAABGT010000024.1"/>
</dbReference>
<dbReference type="Pfam" id="PF04542">
    <property type="entry name" value="Sigma70_r2"/>
    <property type="match status" value="1"/>
</dbReference>
<dbReference type="Proteomes" id="UP001501598">
    <property type="component" value="Unassembled WGS sequence"/>
</dbReference>
<keyword evidence="2" id="KW-0805">Transcription regulation</keyword>
<proteinExistence type="inferred from homology"/>
<keyword evidence="5" id="KW-0804">Transcription</keyword>
<dbReference type="SUPFAM" id="SSF88659">
    <property type="entry name" value="Sigma3 and sigma4 domains of RNA polymerase sigma factors"/>
    <property type="match status" value="1"/>
</dbReference>
<dbReference type="InterPro" id="IPR013325">
    <property type="entry name" value="RNA_pol_sigma_r2"/>
</dbReference>
<organism evidence="8 9">
    <name type="scientific">Pseudonocardia xishanensis</name>
    <dbReference type="NCBI Taxonomy" id="630995"/>
    <lineage>
        <taxon>Bacteria</taxon>
        <taxon>Bacillati</taxon>
        <taxon>Actinomycetota</taxon>
        <taxon>Actinomycetes</taxon>
        <taxon>Pseudonocardiales</taxon>
        <taxon>Pseudonocardiaceae</taxon>
        <taxon>Pseudonocardia</taxon>
    </lineage>
</organism>
<evidence type="ECO:0000256" key="1">
    <source>
        <dbReference type="ARBA" id="ARBA00010641"/>
    </source>
</evidence>
<evidence type="ECO:0000259" key="6">
    <source>
        <dbReference type="Pfam" id="PF04542"/>
    </source>
</evidence>
<feature type="domain" description="RNA polymerase sigma-70 region 2" evidence="6">
    <location>
        <begin position="27"/>
        <end position="93"/>
    </location>
</feature>
<evidence type="ECO:0000259" key="7">
    <source>
        <dbReference type="Pfam" id="PF08281"/>
    </source>
</evidence>
<keyword evidence="9" id="KW-1185">Reference proteome</keyword>
<dbReference type="InterPro" id="IPR007627">
    <property type="entry name" value="RNA_pol_sigma70_r2"/>
</dbReference>
<gene>
    <name evidence="8" type="primary">sigM</name>
    <name evidence="8" type="ORF">GCM10023175_16490</name>
</gene>
<sequence length="184" mass="20466">MPLLDARSDRALLAAFRAGERQAFDELVRRHGDRLWSVALRVLRDPDDAADVVQDALLSAYRRAAGYRGEAEVSTWLHRIVVNRCIDRIRHERARPHVTLGRRHHLLHAAGDPAERTTTRLAVVDALGHLPVEQRLAVVLVDVEGYPVAEAAAILEVPVGTVKSRCARGRIRLAALLGHLREQA</sequence>
<dbReference type="EMBL" id="BAABGT010000024">
    <property type="protein sequence ID" value="GAA4541880.1"/>
    <property type="molecule type" value="Genomic_DNA"/>
</dbReference>
<dbReference type="NCBIfam" id="TIGR02937">
    <property type="entry name" value="sigma70-ECF"/>
    <property type="match status" value="1"/>
</dbReference>
<comment type="similarity">
    <text evidence="1">Belongs to the sigma-70 factor family. ECF subfamily.</text>
</comment>